<dbReference type="InterPro" id="IPR000195">
    <property type="entry name" value="Rab-GAP-TBC_dom"/>
</dbReference>
<feature type="domain" description="Rab-GAP TBC" evidence="6">
    <location>
        <begin position="424"/>
        <end position="703"/>
    </location>
</feature>
<evidence type="ECO:0000256" key="1">
    <source>
        <dbReference type="ARBA" id="ARBA00022723"/>
    </source>
</evidence>
<protein>
    <recommendedName>
        <fullName evidence="10">FYVE-type domain-containing protein</fullName>
    </recommendedName>
</protein>
<reference evidence="8" key="1">
    <citation type="submission" date="2019-03" db="EMBL/GenBank/DDBJ databases">
        <title>Long read genome sequence of the mycoparasitic Pythium oligandrum ATCC 38472 isolated from sugarbeet rhizosphere.</title>
        <authorList>
            <person name="Gaulin E."/>
        </authorList>
    </citation>
    <scope>NUCLEOTIDE SEQUENCE</scope>
    <source>
        <strain evidence="8">ATCC 38472_TT</strain>
    </source>
</reference>
<dbReference type="Gene3D" id="1.10.472.80">
    <property type="entry name" value="Ypt/Rab-GAP domain of gyp1p, domain 3"/>
    <property type="match status" value="1"/>
</dbReference>
<evidence type="ECO:0000259" key="7">
    <source>
        <dbReference type="PROSITE" id="PS50178"/>
    </source>
</evidence>
<dbReference type="PROSITE" id="PS50178">
    <property type="entry name" value="ZF_FYVE"/>
    <property type="match status" value="1"/>
</dbReference>
<evidence type="ECO:0000256" key="4">
    <source>
        <dbReference type="PROSITE-ProRule" id="PRU00091"/>
    </source>
</evidence>
<dbReference type="AlphaFoldDB" id="A0A8K1CMW4"/>
<dbReference type="Proteomes" id="UP000794436">
    <property type="component" value="Unassembled WGS sequence"/>
</dbReference>
<evidence type="ECO:0000313" key="8">
    <source>
        <dbReference type="EMBL" id="TMW66019.1"/>
    </source>
</evidence>
<feature type="compositionally biased region" description="Polar residues" evidence="5">
    <location>
        <begin position="1"/>
        <end position="21"/>
    </location>
</feature>
<dbReference type="InterPro" id="IPR000306">
    <property type="entry name" value="Znf_FYVE"/>
</dbReference>
<dbReference type="Gene3D" id="3.30.40.10">
    <property type="entry name" value="Zinc/RING finger domain, C3HC4 (zinc finger)"/>
    <property type="match status" value="1"/>
</dbReference>
<accession>A0A8K1CMW4</accession>
<dbReference type="PANTHER" id="PTHR47219:SF9">
    <property type="entry name" value="GTPASE ACTIVATING PROTEIN AND CENTROSOME-ASSOCIATED, ISOFORM B"/>
    <property type="match status" value="1"/>
</dbReference>
<proteinExistence type="predicted"/>
<evidence type="ECO:0000256" key="5">
    <source>
        <dbReference type="SAM" id="MobiDB-lite"/>
    </source>
</evidence>
<evidence type="ECO:0000256" key="2">
    <source>
        <dbReference type="ARBA" id="ARBA00022771"/>
    </source>
</evidence>
<dbReference type="SUPFAM" id="SSF47923">
    <property type="entry name" value="Ypt/Rab-GAP domain of gyp1p"/>
    <property type="match status" value="2"/>
</dbReference>
<dbReference type="SMART" id="SM00064">
    <property type="entry name" value="FYVE"/>
    <property type="match status" value="1"/>
</dbReference>
<dbReference type="InterPro" id="IPR035969">
    <property type="entry name" value="Rab-GAP_TBC_sf"/>
</dbReference>
<keyword evidence="3" id="KW-0862">Zinc</keyword>
<feature type="region of interest" description="Disordered" evidence="5">
    <location>
        <begin position="1"/>
        <end position="28"/>
    </location>
</feature>
<keyword evidence="9" id="KW-1185">Reference proteome</keyword>
<dbReference type="Pfam" id="PF00566">
    <property type="entry name" value="RabGAP-TBC"/>
    <property type="match status" value="1"/>
</dbReference>
<dbReference type="SUPFAM" id="SSF57903">
    <property type="entry name" value="FYVE/PHD zinc finger"/>
    <property type="match status" value="1"/>
</dbReference>
<feature type="compositionally biased region" description="Low complexity" evidence="5">
    <location>
        <begin position="551"/>
        <end position="568"/>
    </location>
</feature>
<feature type="region of interest" description="Disordered" evidence="5">
    <location>
        <begin position="546"/>
        <end position="568"/>
    </location>
</feature>
<feature type="domain" description="FYVE-type" evidence="7">
    <location>
        <begin position="182"/>
        <end position="244"/>
    </location>
</feature>
<dbReference type="PROSITE" id="PS50086">
    <property type="entry name" value="TBC_RABGAP"/>
    <property type="match status" value="1"/>
</dbReference>
<keyword evidence="2 4" id="KW-0863">Zinc-finger</keyword>
<dbReference type="GO" id="GO:0005096">
    <property type="term" value="F:GTPase activator activity"/>
    <property type="evidence" value="ECO:0007669"/>
    <property type="project" value="TreeGrafter"/>
</dbReference>
<dbReference type="PANTHER" id="PTHR47219">
    <property type="entry name" value="RAB GTPASE-ACTIVATING PROTEIN 1-LIKE"/>
    <property type="match status" value="1"/>
</dbReference>
<dbReference type="SMART" id="SM00164">
    <property type="entry name" value="TBC"/>
    <property type="match status" value="1"/>
</dbReference>
<dbReference type="EMBL" id="SPLM01000036">
    <property type="protein sequence ID" value="TMW66019.1"/>
    <property type="molecule type" value="Genomic_DNA"/>
</dbReference>
<dbReference type="OrthoDB" id="294251at2759"/>
<evidence type="ECO:0000259" key="6">
    <source>
        <dbReference type="PROSITE" id="PS50086"/>
    </source>
</evidence>
<dbReference type="Gene3D" id="1.10.8.270">
    <property type="entry name" value="putative rabgap domain of human tbc1 domain family member 14 like domains"/>
    <property type="match status" value="1"/>
</dbReference>
<dbReference type="GO" id="GO:0008270">
    <property type="term" value="F:zinc ion binding"/>
    <property type="evidence" value="ECO:0007669"/>
    <property type="project" value="UniProtKB-KW"/>
</dbReference>
<dbReference type="InterPro" id="IPR013083">
    <property type="entry name" value="Znf_RING/FYVE/PHD"/>
</dbReference>
<dbReference type="InterPro" id="IPR017455">
    <property type="entry name" value="Znf_FYVE-rel"/>
</dbReference>
<evidence type="ECO:0000313" key="9">
    <source>
        <dbReference type="Proteomes" id="UP000794436"/>
    </source>
</evidence>
<dbReference type="Pfam" id="PF01363">
    <property type="entry name" value="FYVE"/>
    <property type="match status" value="1"/>
</dbReference>
<dbReference type="InterPro" id="IPR011011">
    <property type="entry name" value="Znf_FYVE_PHD"/>
</dbReference>
<dbReference type="GO" id="GO:0031267">
    <property type="term" value="F:small GTPase binding"/>
    <property type="evidence" value="ECO:0007669"/>
    <property type="project" value="TreeGrafter"/>
</dbReference>
<evidence type="ECO:0000256" key="3">
    <source>
        <dbReference type="ARBA" id="ARBA00022833"/>
    </source>
</evidence>
<name>A0A8K1CMW4_PYTOL</name>
<gene>
    <name evidence="8" type="ORF">Poli38472_003784</name>
</gene>
<comment type="caution">
    <text evidence="8">The sequence shown here is derived from an EMBL/GenBank/DDBJ whole genome shotgun (WGS) entry which is preliminary data.</text>
</comment>
<dbReference type="InterPro" id="IPR050302">
    <property type="entry name" value="Rab_GAP_TBC_domain"/>
</dbReference>
<organism evidence="8 9">
    <name type="scientific">Pythium oligandrum</name>
    <name type="common">Mycoparasitic fungus</name>
    <dbReference type="NCBI Taxonomy" id="41045"/>
    <lineage>
        <taxon>Eukaryota</taxon>
        <taxon>Sar</taxon>
        <taxon>Stramenopiles</taxon>
        <taxon>Oomycota</taxon>
        <taxon>Peronosporomycetes</taxon>
        <taxon>Pythiales</taxon>
        <taxon>Pythiaceae</taxon>
        <taxon>Pythium</taxon>
    </lineage>
</organism>
<evidence type="ECO:0008006" key="10">
    <source>
        <dbReference type="Google" id="ProtNLM"/>
    </source>
</evidence>
<keyword evidence="1" id="KW-0479">Metal-binding</keyword>
<sequence>MSSQPPWEPGTNLSPVASINGETEGPEPQMAVTNTLQLKYERANALVASILNKFHNGSERAVDAFVIRCLQEEETRLFSIQCYVELGPTETTRERKESSAMQSATTKHLAQPSFFNRLFGVCGGYMGGPASVMRRWDALSSSSAIEDAMYEYITLVDKILPGWDHPSLEYPVTKPDRFWKDDAAVEQCQYCGSAFSLQQRRHHCRMCLDIFCVTCCSESLEMALCPGAPIRQQRVCTPCFIEAEKDKSLLEVRRIIRENHDIENNIKTVQMTTETLIAAKLREEAKLRLEAQQCGCDMAALDAAIQKKIGSPVSLTVKMPPAHKFAPRPTVEANDQLALAHRQLLMGLKVAQCRSKRAIEKMDVTLTVLREAICFGSSNWNVVLRSMRGFLTLRDVRMLTQVSHPLRNGVERYKCEQHCILTQDVPSMMRSHVWRAQCLKNEKTQTYISDLADAIYARVESSDSETEDSDGALNGEDAANDTGLLRDTSVVSSPSLTNNAARLSKVYAFILARCDEGTTVLEHDAQIRGDVSRTFGVPSLRRNKRNAYERSTGAPPGSPSHSPTSPTTLERRKAALTNVLRAFSSVNTEIGYCQGLDYVAALLLSVVEWDESSAFWLLLSFIASPQYELDLLYCPGLPLLNVRCFQLERLIARHLPELYQHLNEQDYPVSLFATGWFMTLFTNMDVLSYDVLLRVLDGFIVAGWKQLFRVALVILETLQHPILGSLFEEIPQVFYDIQLHAPQLVDQQYVVTHAGQFKVQES</sequence>